<feature type="transmembrane region" description="Helical" evidence="1">
    <location>
        <begin position="73"/>
        <end position="91"/>
    </location>
</feature>
<keyword evidence="1" id="KW-0812">Transmembrane</keyword>
<sequence length="93" mass="10134">MSAALSVQALMKKNASEINAELMIWGNLGALVLILSAVYGALNLNGWMVLCSLFVTFPILHFVILQKILSGRLAARVYGALSVLSAVWMILNW</sequence>
<organism evidence="2 3">
    <name type="scientific">Proteobacteria bacterium 228</name>
    <dbReference type="NCBI Taxonomy" id="2083153"/>
    <lineage>
        <taxon>Bacteria</taxon>
        <taxon>Pseudomonadati</taxon>
        <taxon>Pseudomonadota</taxon>
    </lineage>
</organism>
<feature type="transmembrane region" description="Helical" evidence="1">
    <location>
        <begin position="47"/>
        <end position="66"/>
    </location>
</feature>
<evidence type="ECO:0000313" key="3">
    <source>
        <dbReference type="Proteomes" id="UP000238196"/>
    </source>
</evidence>
<evidence type="ECO:0000313" key="2">
    <source>
        <dbReference type="EMBL" id="PPC76492.1"/>
    </source>
</evidence>
<comment type="caution">
    <text evidence="2">The sequence shown here is derived from an EMBL/GenBank/DDBJ whole genome shotgun (WGS) entry which is preliminary data.</text>
</comment>
<keyword evidence="1" id="KW-1133">Transmembrane helix</keyword>
<name>A0A2S5KP30_9PROT</name>
<feature type="transmembrane region" description="Helical" evidence="1">
    <location>
        <begin position="20"/>
        <end position="41"/>
    </location>
</feature>
<dbReference type="AlphaFoldDB" id="A0A2S5KP30"/>
<reference evidence="2 3" key="1">
    <citation type="submission" date="2018-02" db="EMBL/GenBank/DDBJ databases">
        <title>novel marine gammaproteobacteria from coastal saline agro ecosystem.</title>
        <authorList>
            <person name="Krishnan R."/>
            <person name="Ramesh Kumar N."/>
        </authorList>
    </citation>
    <scope>NUCLEOTIDE SEQUENCE [LARGE SCALE GENOMIC DNA]</scope>
    <source>
        <strain evidence="2 3">228</strain>
    </source>
</reference>
<proteinExistence type="predicted"/>
<accession>A0A2S5KP30</accession>
<gene>
    <name evidence="2" type="ORF">C4K68_15240</name>
</gene>
<protein>
    <submittedName>
        <fullName evidence="2">Uncharacterized protein</fullName>
    </submittedName>
</protein>
<dbReference type="Proteomes" id="UP000238196">
    <property type="component" value="Unassembled WGS sequence"/>
</dbReference>
<evidence type="ECO:0000256" key="1">
    <source>
        <dbReference type="SAM" id="Phobius"/>
    </source>
</evidence>
<dbReference type="EMBL" id="PRLP01000051">
    <property type="protein sequence ID" value="PPC76492.1"/>
    <property type="molecule type" value="Genomic_DNA"/>
</dbReference>
<keyword evidence="1" id="KW-0472">Membrane</keyword>